<reference evidence="3" key="1">
    <citation type="submission" date="2016-10" db="EMBL/GenBank/DDBJ databases">
        <authorList>
            <person name="Varghese N."/>
            <person name="Submissions S."/>
        </authorList>
    </citation>
    <scope>NUCLEOTIDE SEQUENCE [LARGE SCALE GENOMIC DNA]</scope>
    <source>
        <strain evidence="3">DSM 19181</strain>
    </source>
</reference>
<dbReference type="Gene3D" id="3.40.33.10">
    <property type="entry name" value="CAP"/>
    <property type="match status" value="1"/>
</dbReference>
<evidence type="ECO:0000313" key="2">
    <source>
        <dbReference type="EMBL" id="SDK14346.1"/>
    </source>
</evidence>
<dbReference type="InterPro" id="IPR014044">
    <property type="entry name" value="CAP_dom"/>
</dbReference>
<dbReference type="SUPFAM" id="SSF55797">
    <property type="entry name" value="PR-1-like"/>
    <property type="match status" value="1"/>
</dbReference>
<feature type="domain" description="SCP" evidence="1">
    <location>
        <begin position="101"/>
        <end position="220"/>
    </location>
</feature>
<dbReference type="CDD" id="cd05379">
    <property type="entry name" value="CAP_bacterial"/>
    <property type="match status" value="1"/>
</dbReference>
<dbReference type="PANTHER" id="PTHR31157">
    <property type="entry name" value="SCP DOMAIN-CONTAINING PROTEIN"/>
    <property type="match status" value="1"/>
</dbReference>
<keyword evidence="3" id="KW-1185">Reference proteome</keyword>
<dbReference type="STRING" id="426701.SAMN04488098_101445"/>
<evidence type="ECO:0000313" key="3">
    <source>
        <dbReference type="Proteomes" id="UP000199433"/>
    </source>
</evidence>
<dbReference type="Pfam" id="PF00188">
    <property type="entry name" value="CAP"/>
    <property type="match status" value="1"/>
</dbReference>
<sequence length="225" mass="25204">MTFIRKLLVLTITLIVGFWLGTSGILNGTTVGNWMNTIVSYLPSSGDFDRLDLSFDQTPFINNSFTLPYSSSNDEELEAPSVSSDQADDIDVDLIENTIIRLVNELRDEQGVGTLTSNDMLRSAATIRAIETEELFSHTRPDGSDAFAVFDEEGIHYPYRVAGENLGMATHYLSDEEMAELIFNGWVESEGHYENMIRPDFEEIGVGVHYDGEYLYATQLFGTQQ</sequence>
<gene>
    <name evidence="2" type="ORF">SAMN04488098_101445</name>
</gene>
<protein>
    <submittedName>
        <fullName evidence="2">Cysteine-rich secretory protein family protein</fullName>
    </submittedName>
</protein>
<name>A0A1G8ZGU6_9LACT</name>
<organism evidence="2 3">
    <name type="scientific">Alkalibacterium thalassium</name>
    <dbReference type="NCBI Taxonomy" id="426701"/>
    <lineage>
        <taxon>Bacteria</taxon>
        <taxon>Bacillati</taxon>
        <taxon>Bacillota</taxon>
        <taxon>Bacilli</taxon>
        <taxon>Lactobacillales</taxon>
        <taxon>Carnobacteriaceae</taxon>
        <taxon>Alkalibacterium</taxon>
    </lineage>
</organism>
<dbReference type="RefSeq" id="WP_091266245.1">
    <property type="nucleotide sequence ID" value="NZ_FNFK01000014.1"/>
</dbReference>
<dbReference type="OrthoDB" id="9783944at2"/>
<dbReference type="AlphaFoldDB" id="A0A1G8ZGU6"/>
<dbReference type="InterPro" id="IPR035940">
    <property type="entry name" value="CAP_sf"/>
</dbReference>
<dbReference type="PANTHER" id="PTHR31157:SF1">
    <property type="entry name" value="SCP DOMAIN-CONTAINING PROTEIN"/>
    <property type="match status" value="1"/>
</dbReference>
<accession>A0A1G8ZGU6</accession>
<proteinExistence type="predicted"/>
<dbReference type="Proteomes" id="UP000199433">
    <property type="component" value="Unassembled WGS sequence"/>
</dbReference>
<evidence type="ECO:0000259" key="1">
    <source>
        <dbReference type="Pfam" id="PF00188"/>
    </source>
</evidence>
<dbReference type="EMBL" id="FNFK01000014">
    <property type="protein sequence ID" value="SDK14346.1"/>
    <property type="molecule type" value="Genomic_DNA"/>
</dbReference>